<feature type="chain" id="PRO_5028833738" description="Transferrin-binding protein B C-lobe/N-lobe beta barrel domain-containing protein" evidence="1">
    <location>
        <begin position="19"/>
        <end position="337"/>
    </location>
</feature>
<evidence type="ECO:0008006" key="4">
    <source>
        <dbReference type="Google" id="ProtNLM"/>
    </source>
</evidence>
<feature type="signal peptide" evidence="1">
    <location>
        <begin position="1"/>
        <end position="18"/>
    </location>
</feature>
<dbReference type="Proteomes" id="UP000484255">
    <property type="component" value="Unassembled WGS sequence"/>
</dbReference>
<sequence>MRLSAPQFLSLLSLGLLSACGGGGSDSSEPDTVTLAAGDTFTYQRVVTPEGGSGTTSHFTEALASINLVNGKSTRIHTFSNGAAGRTLQYASTDVLSGATYGSTNCVRTANAGASTRTFAAPPLATEQTWTYGYVDTCTTGAAVTALSVTGSGRIIALETVSGTAGSFQAVRYALNEMEFNSAASTYTQRSATCLRDTVMGIVLSCTTREAVTTEVGGPAVVTTLQTDLIGFKVADHPASVSTVARFAGVWSLDYTGSDTGECASLRVDADGLVSATCASDLSGDFTLAGTVSSNGAFSATTSHGRNFSGTFSSPSTATGNWLGTVGAVGAWSATHR</sequence>
<comment type="caution">
    <text evidence="2">The sequence shown here is derived from an EMBL/GenBank/DDBJ whole genome shotgun (WGS) entry which is preliminary data.</text>
</comment>
<proteinExistence type="predicted"/>
<name>A0A7C9PFR6_9BURK</name>
<keyword evidence="3" id="KW-1185">Reference proteome</keyword>
<dbReference type="RefSeq" id="WP_163456644.1">
    <property type="nucleotide sequence ID" value="NZ_JAAGOH010000005.1"/>
</dbReference>
<dbReference type="PROSITE" id="PS51257">
    <property type="entry name" value="PROKAR_LIPOPROTEIN"/>
    <property type="match status" value="1"/>
</dbReference>
<dbReference type="AlphaFoldDB" id="A0A7C9PFR6"/>
<evidence type="ECO:0000256" key="1">
    <source>
        <dbReference type="SAM" id="SignalP"/>
    </source>
</evidence>
<reference evidence="2 3" key="1">
    <citation type="submission" date="2020-02" db="EMBL/GenBank/DDBJ databases">
        <title>Ideonella bacterium strain TBM-1.</title>
        <authorList>
            <person name="Chen W.-M."/>
        </authorList>
    </citation>
    <scope>NUCLEOTIDE SEQUENCE [LARGE SCALE GENOMIC DNA]</scope>
    <source>
        <strain evidence="2 3">TBM-1</strain>
    </source>
</reference>
<accession>A0A7C9PFR6</accession>
<keyword evidence="1" id="KW-0732">Signal</keyword>
<protein>
    <recommendedName>
        <fullName evidence="4">Transferrin-binding protein B C-lobe/N-lobe beta barrel domain-containing protein</fullName>
    </recommendedName>
</protein>
<gene>
    <name evidence="2" type="ORF">G3A44_06265</name>
</gene>
<organism evidence="2 3">
    <name type="scientific">Ideonella livida</name>
    <dbReference type="NCBI Taxonomy" id="2707176"/>
    <lineage>
        <taxon>Bacteria</taxon>
        <taxon>Pseudomonadati</taxon>
        <taxon>Pseudomonadota</taxon>
        <taxon>Betaproteobacteria</taxon>
        <taxon>Burkholderiales</taxon>
        <taxon>Sphaerotilaceae</taxon>
        <taxon>Ideonella</taxon>
    </lineage>
</organism>
<evidence type="ECO:0000313" key="3">
    <source>
        <dbReference type="Proteomes" id="UP000484255"/>
    </source>
</evidence>
<dbReference type="EMBL" id="JAAGOH010000005">
    <property type="protein sequence ID" value="NDY90796.1"/>
    <property type="molecule type" value="Genomic_DNA"/>
</dbReference>
<evidence type="ECO:0000313" key="2">
    <source>
        <dbReference type="EMBL" id="NDY90796.1"/>
    </source>
</evidence>